<sequence length="118" mass="13959">MTNQTEHDERYFELLEKDNTSPTDLERKSLFYILANADIFSKVDYIYDFNTHWIKTDYFEKTDFSSSSKKMVELAFNLYNGNPSPDPLRIFSGLDDDNFQICLNAILIRFSRFDALEK</sequence>
<dbReference type="AlphaFoldDB" id="A0A6G7WJF4"/>
<keyword evidence="2" id="KW-1185">Reference proteome</keyword>
<dbReference type="EMBL" id="CP049889">
    <property type="protein sequence ID" value="QIK52410.1"/>
    <property type="molecule type" value="Genomic_DNA"/>
</dbReference>
<organism evidence="1 2">
    <name type="scientific">Jeotgalibaca porci</name>
    <dbReference type="NCBI Taxonomy" id="1868793"/>
    <lineage>
        <taxon>Bacteria</taxon>
        <taxon>Bacillati</taxon>
        <taxon>Bacillota</taxon>
        <taxon>Bacilli</taxon>
        <taxon>Lactobacillales</taxon>
        <taxon>Carnobacteriaceae</taxon>
        <taxon>Jeotgalibaca</taxon>
    </lineage>
</organism>
<gene>
    <name evidence="1" type="ORF">G7058_10350</name>
</gene>
<name>A0A6G7WJF4_9LACT</name>
<accession>A0A6G7WJF4</accession>
<dbReference type="RefSeq" id="WP_166063441.1">
    <property type="nucleotide sequence ID" value="NZ_CP049889.1"/>
</dbReference>
<dbReference type="Pfam" id="PF19552">
    <property type="entry name" value="DUF6075"/>
    <property type="match status" value="1"/>
</dbReference>
<dbReference type="Proteomes" id="UP000501830">
    <property type="component" value="Chromosome"/>
</dbReference>
<proteinExistence type="predicted"/>
<evidence type="ECO:0000313" key="2">
    <source>
        <dbReference type="Proteomes" id="UP000501830"/>
    </source>
</evidence>
<dbReference type="GeneID" id="94553685"/>
<evidence type="ECO:0000313" key="1">
    <source>
        <dbReference type="EMBL" id="QIK52410.1"/>
    </source>
</evidence>
<dbReference type="KEGG" id="jpo:G7058_10350"/>
<dbReference type="InterPro" id="IPR045721">
    <property type="entry name" value="DUF6075"/>
</dbReference>
<reference evidence="1 2" key="1">
    <citation type="journal article" date="2017" name="Int. J. Syst. Evol. Microbiol.">
        <title>Jeotgalibaca porci sp. nov. and Jeotgalibaca arthritidis sp. nov., isolated from pigs, and emended description of the genus Jeotgalibaca.</title>
        <authorList>
            <person name="Zamora L."/>
            <person name="Perez-Sancho M."/>
            <person name="Dominguez L."/>
            <person name="Fernandez-Garayzabal J.F."/>
            <person name="Vela A.I."/>
        </authorList>
    </citation>
    <scope>NUCLEOTIDE SEQUENCE [LARGE SCALE GENOMIC DNA]</scope>
    <source>
        <strain evidence="1 2">CCUG 69148</strain>
    </source>
</reference>
<protein>
    <submittedName>
        <fullName evidence="1">Uncharacterized protein</fullName>
    </submittedName>
</protein>